<keyword evidence="4" id="KW-0010">Activator</keyword>
<protein>
    <submittedName>
        <fullName evidence="7">Transcriptional activator NhaR</fullName>
    </submittedName>
</protein>
<name>A0ABT3TE24_9GAMM</name>
<reference evidence="7" key="1">
    <citation type="submission" date="2019-02" db="EMBL/GenBank/DDBJ databases">
        <authorList>
            <person name="Li S.-H."/>
        </authorList>
    </citation>
    <scope>NUCLEOTIDE SEQUENCE</scope>
    <source>
        <strain evidence="7">IMCC14734</strain>
    </source>
</reference>
<evidence type="ECO:0000259" key="6">
    <source>
        <dbReference type="PROSITE" id="PS50931"/>
    </source>
</evidence>
<dbReference type="Pfam" id="PF03466">
    <property type="entry name" value="LysR_substrate"/>
    <property type="match status" value="1"/>
</dbReference>
<evidence type="ECO:0000256" key="2">
    <source>
        <dbReference type="ARBA" id="ARBA00023015"/>
    </source>
</evidence>
<dbReference type="SUPFAM" id="SSF53850">
    <property type="entry name" value="Periplasmic binding protein-like II"/>
    <property type="match status" value="1"/>
</dbReference>
<dbReference type="Proteomes" id="UP001143362">
    <property type="component" value="Unassembled WGS sequence"/>
</dbReference>
<feature type="domain" description="HTH lysR-type" evidence="6">
    <location>
        <begin position="15"/>
        <end position="72"/>
    </location>
</feature>
<comment type="similarity">
    <text evidence="1">Belongs to the LysR transcriptional regulatory family.</text>
</comment>
<evidence type="ECO:0000256" key="1">
    <source>
        <dbReference type="ARBA" id="ARBA00009437"/>
    </source>
</evidence>
<dbReference type="PROSITE" id="PS50931">
    <property type="entry name" value="HTH_LYSR"/>
    <property type="match status" value="1"/>
</dbReference>
<dbReference type="Gene3D" id="1.10.10.10">
    <property type="entry name" value="Winged helix-like DNA-binding domain superfamily/Winged helix DNA-binding domain"/>
    <property type="match status" value="1"/>
</dbReference>
<dbReference type="InterPro" id="IPR036388">
    <property type="entry name" value="WH-like_DNA-bd_sf"/>
</dbReference>
<dbReference type="RefSeq" id="WP_279243681.1">
    <property type="nucleotide sequence ID" value="NZ_SHNN01000001.1"/>
</dbReference>
<dbReference type="Pfam" id="PF00126">
    <property type="entry name" value="HTH_1"/>
    <property type="match status" value="1"/>
</dbReference>
<dbReference type="PANTHER" id="PTHR30293">
    <property type="entry name" value="TRANSCRIPTIONAL REGULATORY PROTEIN NAC-RELATED"/>
    <property type="match status" value="1"/>
</dbReference>
<dbReference type="InterPro" id="IPR005119">
    <property type="entry name" value="LysR_subst-bd"/>
</dbReference>
<dbReference type="EMBL" id="SHNN01000001">
    <property type="protein sequence ID" value="MCX2979682.1"/>
    <property type="molecule type" value="Genomic_DNA"/>
</dbReference>
<evidence type="ECO:0000256" key="4">
    <source>
        <dbReference type="ARBA" id="ARBA00023159"/>
    </source>
</evidence>
<evidence type="ECO:0000313" key="7">
    <source>
        <dbReference type="EMBL" id="MCX2979682.1"/>
    </source>
</evidence>
<dbReference type="Gene3D" id="3.40.190.290">
    <property type="match status" value="1"/>
</dbReference>
<sequence length="310" mass="34567">MSDDSSWESSRARHLNYNHLLYFWTVAREGSIAKASEFLHLTPQTISGQIKQLEASIGKPLFRRVGRNLALTDTGHSVMPYVEEIFSLGGELAQRVRSEEHDRPTTLNVGIVNSIPKLIAFRTLEPAMSMETPVRMVCWGGDLDSMLADLSVHRLDLVLSDRPVPSGINVKAYSHLLGESGISFFAHKSIARKYTRDFPKSLDRAPMLLPVSSGALRRSLDDWFASHNVVPQILAEFDDSALMKAFSEAGNSLFAAPDAIADEIEHTYEARRIASAEGLNERYYAISAERKLKHPAVLEITERARNTLFG</sequence>
<keyword evidence="3" id="KW-0238">DNA-binding</keyword>
<evidence type="ECO:0000256" key="5">
    <source>
        <dbReference type="ARBA" id="ARBA00023163"/>
    </source>
</evidence>
<dbReference type="InterPro" id="IPR000847">
    <property type="entry name" value="LysR_HTH_N"/>
</dbReference>
<dbReference type="InterPro" id="IPR036390">
    <property type="entry name" value="WH_DNA-bd_sf"/>
</dbReference>
<dbReference type="NCBIfam" id="NF008284">
    <property type="entry name" value="PRK11062.1"/>
    <property type="match status" value="1"/>
</dbReference>
<keyword evidence="2" id="KW-0805">Transcription regulation</keyword>
<comment type="caution">
    <text evidence="7">The sequence shown here is derived from an EMBL/GenBank/DDBJ whole genome shotgun (WGS) entry which is preliminary data.</text>
</comment>
<evidence type="ECO:0000256" key="3">
    <source>
        <dbReference type="ARBA" id="ARBA00023125"/>
    </source>
</evidence>
<evidence type="ECO:0000313" key="8">
    <source>
        <dbReference type="Proteomes" id="UP001143362"/>
    </source>
</evidence>
<gene>
    <name evidence="7" type="primary">nhaR</name>
    <name evidence="7" type="ORF">EYC98_02265</name>
</gene>
<accession>A0ABT3TE24</accession>
<keyword evidence="5" id="KW-0804">Transcription</keyword>
<dbReference type="SUPFAM" id="SSF46785">
    <property type="entry name" value="Winged helix' DNA-binding domain"/>
    <property type="match status" value="1"/>
</dbReference>
<proteinExistence type="inferred from homology"/>
<organism evidence="7 8">
    <name type="scientific">Candidatus Litorirhabdus singularis</name>
    <dbReference type="NCBI Taxonomy" id="2518993"/>
    <lineage>
        <taxon>Bacteria</taxon>
        <taxon>Pseudomonadati</taxon>
        <taxon>Pseudomonadota</taxon>
        <taxon>Gammaproteobacteria</taxon>
        <taxon>Cellvibrionales</taxon>
        <taxon>Halieaceae</taxon>
        <taxon>Candidatus Litorirhabdus</taxon>
    </lineage>
</organism>
<keyword evidence="8" id="KW-1185">Reference proteome</keyword>
<dbReference type="PANTHER" id="PTHR30293:SF2">
    <property type="entry name" value="TRANSCRIPTIONAL ACTIVATOR PROTEIN NHAR"/>
    <property type="match status" value="1"/>
</dbReference>